<evidence type="ECO:0000313" key="2">
    <source>
        <dbReference type="Proteomes" id="UP000828251"/>
    </source>
</evidence>
<evidence type="ECO:0000313" key="1">
    <source>
        <dbReference type="EMBL" id="KAH1131323.1"/>
    </source>
</evidence>
<proteinExistence type="predicted"/>
<gene>
    <name evidence="1" type="ORF">J1N35_002701</name>
</gene>
<accession>A0A9D3WN54</accession>
<name>A0A9D3WN54_9ROSI</name>
<sequence>MREQKETRLDLEERLYKLYGKDSSDAVLTEITEVQLGLNLETDKEELSWEQRAHVNRLQNEKILVFFHKVAIQRHNRSRIVGLEWEDGRWFSKNKEMLQLALRSDKEVLQLAKKDSRLTTCFFVDDCILFVDASGEGAHTVRNLILEYEQVLSQRVNFDKSLIYFGASMEPNVRETVTSILGVRVAINLEKYLGLPMMVERKKMWTFANFVDQFKKRFDG</sequence>
<keyword evidence="2" id="KW-1185">Reference proteome</keyword>
<organism evidence="1 2">
    <name type="scientific">Gossypium stocksii</name>
    <dbReference type="NCBI Taxonomy" id="47602"/>
    <lineage>
        <taxon>Eukaryota</taxon>
        <taxon>Viridiplantae</taxon>
        <taxon>Streptophyta</taxon>
        <taxon>Embryophyta</taxon>
        <taxon>Tracheophyta</taxon>
        <taxon>Spermatophyta</taxon>
        <taxon>Magnoliopsida</taxon>
        <taxon>eudicotyledons</taxon>
        <taxon>Gunneridae</taxon>
        <taxon>Pentapetalae</taxon>
        <taxon>rosids</taxon>
        <taxon>malvids</taxon>
        <taxon>Malvales</taxon>
        <taxon>Malvaceae</taxon>
        <taxon>Malvoideae</taxon>
        <taxon>Gossypium</taxon>
    </lineage>
</organism>
<dbReference type="OrthoDB" id="1936608at2759"/>
<evidence type="ECO:0008006" key="3">
    <source>
        <dbReference type="Google" id="ProtNLM"/>
    </source>
</evidence>
<dbReference type="Proteomes" id="UP000828251">
    <property type="component" value="Unassembled WGS sequence"/>
</dbReference>
<dbReference type="EMBL" id="JAIQCV010000001">
    <property type="protein sequence ID" value="KAH1131323.1"/>
    <property type="molecule type" value="Genomic_DNA"/>
</dbReference>
<comment type="caution">
    <text evidence="1">The sequence shown here is derived from an EMBL/GenBank/DDBJ whole genome shotgun (WGS) entry which is preliminary data.</text>
</comment>
<reference evidence="1 2" key="1">
    <citation type="journal article" date="2021" name="Plant Biotechnol. J.">
        <title>Multi-omics assisted identification of the key and species-specific regulatory components of drought-tolerant mechanisms in Gossypium stocksii.</title>
        <authorList>
            <person name="Yu D."/>
            <person name="Ke L."/>
            <person name="Zhang D."/>
            <person name="Wu Y."/>
            <person name="Sun Y."/>
            <person name="Mei J."/>
            <person name="Sun J."/>
            <person name="Sun Y."/>
        </authorList>
    </citation>
    <scope>NUCLEOTIDE SEQUENCE [LARGE SCALE GENOMIC DNA]</scope>
    <source>
        <strain evidence="2">cv. E1</strain>
        <tissue evidence="1">Leaf</tissue>
    </source>
</reference>
<protein>
    <recommendedName>
        <fullName evidence="3">Reverse transcriptase domain-containing protein</fullName>
    </recommendedName>
</protein>
<dbReference type="AlphaFoldDB" id="A0A9D3WN54"/>